<gene>
    <name evidence="2" type="ORF">M438DRAFT_14439</name>
</gene>
<evidence type="ECO:0000256" key="1">
    <source>
        <dbReference type="SAM" id="MobiDB-lite"/>
    </source>
</evidence>
<protein>
    <submittedName>
        <fullName evidence="2">Uncharacterized protein</fullName>
    </submittedName>
</protein>
<feature type="compositionally biased region" description="Polar residues" evidence="1">
    <location>
        <begin position="88"/>
        <end position="100"/>
    </location>
</feature>
<proteinExistence type="predicted"/>
<dbReference type="AlphaFoldDB" id="A0A074YSF8"/>
<reference evidence="2 3" key="1">
    <citation type="journal article" date="2014" name="BMC Genomics">
        <title>Genome sequencing of four Aureobasidium pullulans varieties: biotechnological potential, stress tolerance, and description of new species.</title>
        <authorList>
            <person name="Gostin Ar C."/>
            <person name="Ohm R.A."/>
            <person name="Kogej T."/>
            <person name="Sonjak S."/>
            <person name="Turk M."/>
            <person name="Zajc J."/>
            <person name="Zalar P."/>
            <person name="Grube M."/>
            <person name="Sun H."/>
            <person name="Han J."/>
            <person name="Sharma A."/>
            <person name="Chiniquy J."/>
            <person name="Ngan C.Y."/>
            <person name="Lipzen A."/>
            <person name="Barry K."/>
            <person name="Grigoriev I.V."/>
            <person name="Gunde-Cimerman N."/>
        </authorList>
    </citation>
    <scope>NUCLEOTIDE SEQUENCE [LARGE SCALE GENOMIC DNA]</scope>
    <source>
        <strain evidence="2 3">EXF-150</strain>
    </source>
</reference>
<keyword evidence="3" id="KW-1185">Reference proteome</keyword>
<dbReference type="RefSeq" id="XP_029765983.1">
    <property type="nucleotide sequence ID" value="XM_029898925.1"/>
</dbReference>
<dbReference type="GeneID" id="40741231"/>
<dbReference type="HOGENOM" id="CLU_1686203_0_0_1"/>
<accession>A0A074YSF8</accession>
<organism evidence="2 3">
    <name type="scientific">Aureobasidium pullulans EXF-150</name>
    <dbReference type="NCBI Taxonomy" id="1043002"/>
    <lineage>
        <taxon>Eukaryota</taxon>
        <taxon>Fungi</taxon>
        <taxon>Dikarya</taxon>
        <taxon>Ascomycota</taxon>
        <taxon>Pezizomycotina</taxon>
        <taxon>Dothideomycetes</taxon>
        <taxon>Dothideomycetidae</taxon>
        <taxon>Dothideales</taxon>
        <taxon>Saccotheciaceae</taxon>
        <taxon>Aureobasidium</taxon>
    </lineage>
</organism>
<evidence type="ECO:0000313" key="2">
    <source>
        <dbReference type="EMBL" id="KEQ89796.1"/>
    </source>
</evidence>
<name>A0A074YSF8_AURPU</name>
<evidence type="ECO:0000313" key="3">
    <source>
        <dbReference type="Proteomes" id="UP000030706"/>
    </source>
</evidence>
<dbReference type="Proteomes" id="UP000030706">
    <property type="component" value="Unassembled WGS sequence"/>
</dbReference>
<sequence>MHIGASASSGFRALLPVEEKAAMRPVRGWQAAPSFQVCVSAPKAAPSRLPRYSSISRLPSRILPSRPKVLDFVIPVLRHSSKARKRTPSCQQSRPTSSPLEPNAHTLVYISKHPNRRRPQHHNVANFHHYSTSCDRRFPDSTPILYPTTVCVSWYT</sequence>
<feature type="region of interest" description="Disordered" evidence="1">
    <location>
        <begin position="83"/>
        <end position="102"/>
    </location>
</feature>
<dbReference type="EMBL" id="KL584974">
    <property type="protein sequence ID" value="KEQ89796.1"/>
    <property type="molecule type" value="Genomic_DNA"/>
</dbReference>